<name>A0A8S9PKP0_BRACR</name>
<evidence type="ECO:0000313" key="3">
    <source>
        <dbReference type="Proteomes" id="UP000712600"/>
    </source>
</evidence>
<organism evidence="2 3">
    <name type="scientific">Brassica cretica</name>
    <name type="common">Mustard</name>
    <dbReference type="NCBI Taxonomy" id="69181"/>
    <lineage>
        <taxon>Eukaryota</taxon>
        <taxon>Viridiplantae</taxon>
        <taxon>Streptophyta</taxon>
        <taxon>Embryophyta</taxon>
        <taxon>Tracheophyta</taxon>
        <taxon>Spermatophyta</taxon>
        <taxon>Magnoliopsida</taxon>
        <taxon>eudicotyledons</taxon>
        <taxon>Gunneridae</taxon>
        <taxon>Pentapetalae</taxon>
        <taxon>rosids</taxon>
        <taxon>malvids</taxon>
        <taxon>Brassicales</taxon>
        <taxon>Brassicaceae</taxon>
        <taxon>Brassiceae</taxon>
        <taxon>Brassica</taxon>
    </lineage>
</organism>
<dbReference type="AlphaFoldDB" id="A0A8S9PKP0"/>
<evidence type="ECO:0000256" key="1">
    <source>
        <dbReference type="SAM" id="MobiDB-lite"/>
    </source>
</evidence>
<feature type="region of interest" description="Disordered" evidence="1">
    <location>
        <begin position="337"/>
        <end position="356"/>
    </location>
</feature>
<dbReference type="EMBL" id="QGKX02001347">
    <property type="protein sequence ID" value="KAF3524123.1"/>
    <property type="molecule type" value="Genomic_DNA"/>
</dbReference>
<proteinExistence type="predicted"/>
<protein>
    <submittedName>
        <fullName evidence="2">Uncharacterized protein</fullName>
    </submittedName>
</protein>
<comment type="caution">
    <text evidence="2">The sequence shown here is derived from an EMBL/GenBank/DDBJ whole genome shotgun (WGS) entry which is preliminary data.</text>
</comment>
<feature type="compositionally biased region" description="Basic and acidic residues" evidence="1">
    <location>
        <begin position="148"/>
        <end position="162"/>
    </location>
</feature>
<sequence length="537" mass="61284">MPFTNQEIFSSREFRPPEKLEMTNLLSDEPATNSTMPKVKMFEADQGRLFSQLEVREFCDNLVEGVVKPLKDVSQIHKKSTSTRAPVAEPSLFISETSKGKSENNLEDLKESDLVFDDEETNGLTCFEPEHPSSLILSSRDFEEEPLDYPHQRPSLDPRRPLDDGLGPIFDEEDELGPTFDEKAPSMTSINMENHLCFDPGTTPTSFPTGSQEHCKELDLINVLPEILWIVLKSLLKNCVTLIFADIMVYNTFFEKHIEPLISDSQSELTLLCSDFEKDRHVLKMFNIILCLDTILDKQVQSQRSVRNKSIDHAYQPKIWRWKYLRKTTSKLQGSKMDLRSNPFQEGGNDVPLGSAPGKTDMHALIMRSNKDICSLFDSYLPNHEASTHEITCRMFSTQLRRSSKKNQIKRSSYVTVMPFTNQEIFSSREFRPPEKLKMTNLLSDEPATNSIMPNVIIHVLNVQESLGLDGFQKGSKTDLFGPNGETDKILAKGKDGFRPGLKGTCLRPYQKHILHFSKSWSWLYQEAVQVSVKDFI</sequence>
<evidence type="ECO:0000313" key="2">
    <source>
        <dbReference type="EMBL" id="KAF3524123.1"/>
    </source>
</evidence>
<dbReference type="Proteomes" id="UP000712600">
    <property type="component" value="Unassembled WGS sequence"/>
</dbReference>
<accession>A0A8S9PKP0</accession>
<gene>
    <name evidence="2" type="ORF">F2Q69_00049087</name>
</gene>
<reference evidence="2" key="1">
    <citation type="submission" date="2019-12" db="EMBL/GenBank/DDBJ databases">
        <title>Genome sequencing and annotation of Brassica cretica.</title>
        <authorList>
            <person name="Studholme D.J."/>
            <person name="Sarris P."/>
        </authorList>
    </citation>
    <scope>NUCLEOTIDE SEQUENCE</scope>
    <source>
        <strain evidence="2">PFS-109/04</strain>
        <tissue evidence="2">Leaf</tissue>
    </source>
</reference>
<feature type="region of interest" description="Disordered" evidence="1">
    <location>
        <begin position="142"/>
        <end position="162"/>
    </location>
</feature>